<dbReference type="InterPro" id="IPR032456">
    <property type="entry name" value="Peptidase_M48_N"/>
</dbReference>
<evidence type="ECO:0000259" key="8">
    <source>
        <dbReference type="Pfam" id="PF01435"/>
    </source>
</evidence>
<evidence type="ECO:0000256" key="3">
    <source>
        <dbReference type="ARBA" id="ARBA00022801"/>
    </source>
</evidence>
<dbReference type="Pfam" id="PF01435">
    <property type="entry name" value="Peptidase_M48"/>
    <property type="match status" value="1"/>
</dbReference>
<sequence>MLNTLIALYLIYLFIKLTLAVLDMRFVRAESNKNAVVLEESEYKNAALIKVANHKFEIISSIFSFFVFLFWVNGGLKWLYNTIVKNDLISENIAFVMSFIIISAIFELPFGIYEKFVKDKKHGFSNMSAKIFIIDTLKELVLTLVFGSAFVWLILFCIQSLGQFWWFWAFCISFVIILIINLIYPTIIAPMFNKVKPLEDGELKTSIEGLLNGLGFKSSGVFVMDASKRDNRLNAYFGGLGATKRVVLFDTLIKKLSLDEIIAVLGHELGHFKHGDIFKMIAMSAVMMFLLFMIFGNIPSEFYEAVGLVQSGSGVIVFMLIFAPIFSLFFSPVISFISRRNEFGADEFGAKTKSKTDMINALKKLGSENKAFPKSHPLYAFVYHSHPSLFERITKLENDDK</sequence>
<dbReference type="GO" id="GO:0008233">
    <property type="term" value="F:peptidase activity"/>
    <property type="evidence" value="ECO:0007669"/>
    <property type="project" value="UniProtKB-KW"/>
</dbReference>
<keyword evidence="1 6" id="KW-0645">Protease</keyword>
<keyword evidence="5 6" id="KW-0482">Metalloprotease</keyword>
<feature type="transmembrane region" description="Helical" evidence="7">
    <location>
        <begin position="140"/>
        <end position="158"/>
    </location>
</feature>
<dbReference type="Proteomes" id="UP000789359">
    <property type="component" value="Unassembled WGS sequence"/>
</dbReference>
<keyword evidence="7" id="KW-0472">Membrane</keyword>
<dbReference type="EC" id="3.4.24.-" evidence="10"/>
<feature type="domain" description="Peptidase M48" evidence="8">
    <location>
        <begin position="197"/>
        <end position="398"/>
    </location>
</feature>
<feature type="transmembrane region" description="Helical" evidence="7">
    <location>
        <begin position="92"/>
        <end position="113"/>
    </location>
</feature>
<comment type="caution">
    <text evidence="10">The sequence shown here is derived from an EMBL/GenBank/DDBJ whole genome shotgun (WGS) entry which is preliminary data.</text>
</comment>
<keyword evidence="11" id="KW-1185">Reference proteome</keyword>
<proteinExistence type="inferred from homology"/>
<evidence type="ECO:0000313" key="10">
    <source>
        <dbReference type="EMBL" id="CAD7286545.1"/>
    </source>
</evidence>
<keyword evidence="2" id="KW-0479">Metal-binding</keyword>
<feature type="transmembrane region" description="Helical" evidence="7">
    <location>
        <begin position="277"/>
        <end position="295"/>
    </location>
</feature>
<dbReference type="PANTHER" id="PTHR10120">
    <property type="entry name" value="CAAX PRENYL PROTEASE 1"/>
    <property type="match status" value="1"/>
</dbReference>
<keyword evidence="4 6" id="KW-0862">Zinc</keyword>
<evidence type="ECO:0000313" key="11">
    <source>
        <dbReference type="Proteomes" id="UP000789359"/>
    </source>
</evidence>
<accession>A0ABM8Q196</accession>
<evidence type="ECO:0000256" key="2">
    <source>
        <dbReference type="ARBA" id="ARBA00022723"/>
    </source>
</evidence>
<feature type="transmembrane region" description="Helical" evidence="7">
    <location>
        <begin position="315"/>
        <end position="337"/>
    </location>
</feature>
<dbReference type="CDD" id="cd07343">
    <property type="entry name" value="M48A_Zmpste24p_like"/>
    <property type="match status" value="1"/>
</dbReference>
<dbReference type="GO" id="GO:0006508">
    <property type="term" value="P:proteolysis"/>
    <property type="evidence" value="ECO:0007669"/>
    <property type="project" value="UniProtKB-KW"/>
</dbReference>
<keyword evidence="7" id="KW-0812">Transmembrane</keyword>
<evidence type="ECO:0000259" key="9">
    <source>
        <dbReference type="Pfam" id="PF16491"/>
    </source>
</evidence>
<evidence type="ECO:0000256" key="1">
    <source>
        <dbReference type="ARBA" id="ARBA00022670"/>
    </source>
</evidence>
<evidence type="ECO:0000256" key="5">
    <source>
        <dbReference type="ARBA" id="ARBA00023049"/>
    </source>
</evidence>
<feature type="transmembrane region" description="Helical" evidence="7">
    <location>
        <begin position="164"/>
        <end position="184"/>
    </location>
</feature>
<name>A0ABM8Q196_9BACT</name>
<gene>
    <name evidence="10" type="primary">htpX_1</name>
    <name evidence="10" type="ORF">LMG8286_00378</name>
</gene>
<evidence type="ECO:0000256" key="4">
    <source>
        <dbReference type="ARBA" id="ARBA00022833"/>
    </source>
</evidence>
<comment type="cofactor">
    <cofactor evidence="6">
        <name>Zn(2+)</name>
        <dbReference type="ChEBI" id="CHEBI:29105"/>
    </cofactor>
    <text evidence="6">Binds 1 zinc ion per subunit.</text>
</comment>
<evidence type="ECO:0000256" key="7">
    <source>
        <dbReference type="SAM" id="Phobius"/>
    </source>
</evidence>
<protein>
    <submittedName>
        <fullName evidence="10">Protease HtpX</fullName>
        <ecNumber evidence="10">3.4.24.-</ecNumber>
    </submittedName>
</protein>
<feature type="transmembrane region" description="Helical" evidence="7">
    <location>
        <begin position="6"/>
        <end position="24"/>
    </location>
</feature>
<reference evidence="10 11" key="1">
    <citation type="submission" date="2020-11" db="EMBL/GenBank/DDBJ databases">
        <authorList>
            <person name="Peeters C."/>
        </authorList>
    </citation>
    <scope>NUCLEOTIDE SEQUENCE [LARGE SCALE GENOMIC DNA]</scope>
    <source>
        <strain evidence="10 11">LMG 8286</strain>
    </source>
</reference>
<dbReference type="Gene3D" id="3.30.2010.10">
    <property type="entry name" value="Metalloproteases ('zincins'), catalytic domain"/>
    <property type="match status" value="1"/>
</dbReference>
<organism evidence="10 11">
    <name type="scientific">Campylobacter suis</name>
    <dbReference type="NCBI Taxonomy" id="2790657"/>
    <lineage>
        <taxon>Bacteria</taxon>
        <taxon>Pseudomonadati</taxon>
        <taxon>Campylobacterota</taxon>
        <taxon>Epsilonproteobacteria</taxon>
        <taxon>Campylobacterales</taxon>
        <taxon>Campylobacteraceae</taxon>
        <taxon>Campylobacter</taxon>
    </lineage>
</organism>
<keyword evidence="3 6" id="KW-0378">Hydrolase</keyword>
<dbReference type="EMBL" id="CAJHOE010000001">
    <property type="protein sequence ID" value="CAD7286545.1"/>
    <property type="molecule type" value="Genomic_DNA"/>
</dbReference>
<dbReference type="RefSeq" id="WP_230056168.1">
    <property type="nucleotide sequence ID" value="NZ_CAJHOE010000001.1"/>
</dbReference>
<dbReference type="Pfam" id="PF16491">
    <property type="entry name" value="Peptidase_M48_N"/>
    <property type="match status" value="1"/>
</dbReference>
<feature type="transmembrane region" description="Helical" evidence="7">
    <location>
        <begin position="58"/>
        <end position="80"/>
    </location>
</feature>
<feature type="domain" description="CAAX prenyl protease 1 N-terminal" evidence="9">
    <location>
        <begin position="37"/>
        <end position="194"/>
    </location>
</feature>
<keyword evidence="7" id="KW-1133">Transmembrane helix</keyword>
<dbReference type="InterPro" id="IPR027057">
    <property type="entry name" value="CAXX_Prtase_1"/>
</dbReference>
<evidence type="ECO:0000256" key="6">
    <source>
        <dbReference type="RuleBase" id="RU003983"/>
    </source>
</evidence>
<comment type="similarity">
    <text evidence="6">Belongs to the peptidase M48 family.</text>
</comment>
<dbReference type="InterPro" id="IPR001915">
    <property type="entry name" value="Peptidase_M48"/>
</dbReference>